<dbReference type="Gene3D" id="3.40.50.2300">
    <property type="match status" value="2"/>
</dbReference>
<dbReference type="InterPro" id="IPR036388">
    <property type="entry name" value="WH-like_DNA-bd_sf"/>
</dbReference>
<dbReference type="InterPro" id="IPR036390">
    <property type="entry name" value="WH_DNA-bd_sf"/>
</dbReference>
<evidence type="ECO:0000256" key="2">
    <source>
        <dbReference type="ARBA" id="ARBA00023015"/>
    </source>
</evidence>
<evidence type="ECO:0000313" key="6">
    <source>
        <dbReference type="EMBL" id="AXC13335.1"/>
    </source>
</evidence>
<dbReference type="InterPro" id="IPR000524">
    <property type="entry name" value="Tscrpt_reg_HTH_GntR"/>
</dbReference>
<name>A0A2Z5G3W8_9BACT</name>
<keyword evidence="4" id="KW-0804">Transcription</keyword>
<dbReference type="PANTHER" id="PTHR30146">
    <property type="entry name" value="LACI-RELATED TRANSCRIPTIONAL REPRESSOR"/>
    <property type="match status" value="1"/>
</dbReference>
<evidence type="ECO:0000259" key="5">
    <source>
        <dbReference type="PROSITE" id="PS50949"/>
    </source>
</evidence>
<dbReference type="Pfam" id="PF13377">
    <property type="entry name" value="Peripla_BP_3"/>
    <property type="match status" value="1"/>
</dbReference>
<reference evidence="6 7" key="1">
    <citation type="journal article" date="2018" name="Front. Microbiol.">
        <title>Hydrolytic Capabilities as a Key to Environmental Success: Chitinolytic and Cellulolytic Acidobacteria From Acidic Sub-arctic Soils and Boreal Peatlands.</title>
        <authorList>
            <person name="Belova S.E."/>
            <person name="Ravin N.V."/>
            <person name="Pankratov T.A."/>
            <person name="Rakitin A.L."/>
            <person name="Ivanova A.A."/>
            <person name="Beletsky A.V."/>
            <person name="Mardanov A.V."/>
            <person name="Sinninghe Damste J.S."/>
            <person name="Dedysh S.N."/>
        </authorList>
    </citation>
    <scope>NUCLEOTIDE SEQUENCE [LARGE SCALE GENOMIC DNA]</scope>
    <source>
        <strain evidence="6 7">SBC82</strain>
    </source>
</reference>
<dbReference type="GO" id="GO:0003700">
    <property type="term" value="F:DNA-binding transcription factor activity"/>
    <property type="evidence" value="ECO:0007669"/>
    <property type="project" value="InterPro"/>
</dbReference>
<keyword evidence="7" id="KW-1185">Reference proteome</keyword>
<evidence type="ECO:0000256" key="3">
    <source>
        <dbReference type="ARBA" id="ARBA00023125"/>
    </source>
</evidence>
<dbReference type="SUPFAM" id="SSF53822">
    <property type="entry name" value="Periplasmic binding protein-like I"/>
    <property type="match status" value="1"/>
</dbReference>
<dbReference type="PROSITE" id="PS50949">
    <property type="entry name" value="HTH_GNTR"/>
    <property type="match status" value="1"/>
</dbReference>
<evidence type="ECO:0000256" key="4">
    <source>
        <dbReference type="ARBA" id="ARBA00023163"/>
    </source>
</evidence>
<feature type="domain" description="HTH gntR-type" evidence="5">
    <location>
        <begin position="6"/>
        <end position="74"/>
    </location>
</feature>
<dbReference type="PRINTS" id="PR00035">
    <property type="entry name" value="HTHGNTR"/>
</dbReference>
<dbReference type="Pfam" id="PF00392">
    <property type="entry name" value="GntR"/>
    <property type="match status" value="1"/>
</dbReference>
<keyword evidence="2" id="KW-0805">Transcription regulation</keyword>
<organism evidence="6 7">
    <name type="scientific">Acidisarcina polymorpha</name>
    <dbReference type="NCBI Taxonomy" id="2211140"/>
    <lineage>
        <taxon>Bacteria</taxon>
        <taxon>Pseudomonadati</taxon>
        <taxon>Acidobacteriota</taxon>
        <taxon>Terriglobia</taxon>
        <taxon>Terriglobales</taxon>
        <taxon>Acidobacteriaceae</taxon>
        <taxon>Acidisarcina</taxon>
    </lineage>
</organism>
<dbReference type="CDD" id="cd07377">
    <property type="entry name" value="WHTH_GntR"/>
    <property type="match status" value="1"/>
</dbReference>
<dbReference type="GO" id="GO:0000976">
    <property type="term" value="F:transcription cis-regulatory region binding"/>
    <property type="evidence" value="ECO:0007669"/>
    <property type="project" value="TreeGrafter"/>
</dbReference>
<dbReference type="AlphaFoldDB" id="A0A2Z5G3W8"/>
<keyword evidence="3" id="KW-0238">DNA-binding</keyword>
<dbReference type="KEGG" id="abas:ACPOL_4056"/>
<dbReference type="SMART" id="SM00345">
    <property type="entry name" value="HTH_GNTR"/>
    <property type="match status" value="1"/>
</dbReference>
<protein>
    <submittedName>
        <fullName evidence="6">Ribose operon repressor</fullName>
    </submittedName>
</protein>
<keyword evidence="1" id="KW-0678">Repressor</keyword>
<dbReference type="Proteomes" id="UP000253606">
    <property type="component" value="Chromosome"/>
</dbReference>
<dbReference type="InterPro" id="IPR028082">
    <property type="entry name" value="Peripla_BP_I"/>
</dbReference>
<dbReference type="CDD" id="cd06267">
    <property type="entry name" value="PBP1_LacI_sugar_binding-like"/>
    <property type="match status" value="1"/>
</dbReference>
<gene>
    <name evidence="6" type="ORF">ACPOL_4056</name>
</gene>
<dbReference type="PANTHER" id="PTHR30146:SF148">
    <property type="entry name" value="HTH-TYPE TRANSCRIPTIONAL REPRESSOR PURR-RELATED"/>
    <property type="match status" value="1"/>
</dbReference>
<proteinExistence type="predicted"/>
<evidence type="ECO:0000256" key="1">
    <source>
        <dbReference type="ARBA" id="ARBA00022491"/>
    </source>
</evidence>
<accession>A0A2Z5G3W8</accession>
<dbReference type="Gene3D" id="1.10.10.10">
    <property type="entry name" value="Winged helix-like DNA-binding domain superfamily/Winged helix DNA-binding domain"/>
    <property type="match status" value="1"/>
</dbReference>
<dbReference type="EMBL" id="CP030840">
    <property type="protein sequence ID" value="AXC13335.1"/>
    <property type="molecule type" value="Genomic_DNA"/>
</dbReference>
<dbReference type="SUPFAM" id="SSF46785">
    <property type="entry name" value="Winged helix' DNA-binding domain"/>
    <property type="match status" value="1"/>
</dbReference>
<dbReference type="InterPro" id="IPR046335">
    <property type="entry name" value="LacI/GalR-like_sensor"/>
</dbReference>
<evidence type="ECO:0000313" key="7">
    <source>
        <dbReference type="Proteomes" id="UP000253606"/>
    </source>
</evidence>
<dbReference type="FunFam" id="1.10.10.10:FF:000079">
    <property type="entry name" value="GntR family transcriptional regulator"/>
    <property type="match status" value="1"/>
</dbReference>
<sequence length="377" mass="41940">MTAMPKHKYKDILEKVQEDISSGRYEPGQRLPSETELVRRYGASRMTVFRAMHELQTMGLVVRRVGSGTFVAQSSTSKSHVFGLLIPELGQTEIFEVICKGMMESQNAFRHSLLWGNSASKESEKEAVAEQLCQHYISQKVSGIFFAPVEFSSGRVRANHRVVEALDKARIPVVLLDRCLEPYPDRSKYDLVGIDNRRTAYQATEHLITVGAKRIGFIARPNSAPTVDARIAGFREAIQAYTQGAIRYAVNLGDASDPKFIKAILKKDRPDAFLCANDFTAGKLMRTLLSIGERIPEDIRIVGIDDVKYAGLLPVPLTTQHQPCRDIGRTALSVMLDRIANPDLPARDVLLGCQMVVRQSCGAEPEEQLNGRSRPGR</sequence>